<name>A0A5J4WJU1_9EUKA</name>
<gene>
    <name evidence="1" type="ORF">EZS28_009427</name>
</gene>
<protein>
    <submittedName>
        <fullName evidence="1">Uncharacterized protein</fullName>
    </submittedName>
</protein>
<proteinExistence type="predicted"/>
<comment type="caution">
    <text evidence="1">The sequence shown here is derived from an EMBL/GenBank/DDBJ whole genome shotgun (WGS) entry which is preliminary data.</text>
</comment>
<sequence length="228" mass="25336">MNEQNWQNSGDIILDQITLASDTTPLSVVTVTAGISTEYSRVDHVYPLNITSIIPPSDSANGSVSTSNYYARNDHSHHLNITTSIYTQDNASGSVGTTKYYARNDHSHPINVETNTSITLIVYDVGANGISALYTRNLHVHTQQLTYGNVADTKFIKTGGLASEILCANGDTTTLDNQLKRTYSNSRWVRLRVFLTGTDIGSFFIDFKVHIYYYAVQNIRLQPNYTVN</sequence>
<dbReference type="Proteomes" id="UP000324800">
    <property type="component" value="Unassembled WGS sequence"/>
</dbReference>
<evidence type="ECO:0000313" key="1">
    <source>
        <dbReference type="EMBL" id="KAA6395043.1"/>
    </source>
</evidence>
<reference evidence="1 2" key="1">
    <citation type="submission" date="2019-03" db="EMBL/GenBank/DDBJ databases">
        <title>Single cell metagenomics reveals metabolic interactions within the superorganism composed of flagellate Streblomastix strix and complex community of Bacteroidetes bacteria on its surface.</title>
        <authorList>
            <person name="Treitli S.C."/>
            <person name="Kolisko M."/>
            <person name="Husnik F."/>
            <person name="Keeling P."/>
            <person name="Hampl V."/>
        </authorList>
    </citation>
    <scope>NUCLEOTIDE SEQUENCE [LARGE SCALE GENOMIC DNA]</scope>
    <source>
        <strain evidence="1">ST1C</strain>
    </source>
</reference>
<evidence type="ECO:0000313" key="2">
    <source>
        <dbReference type="Proteomes" id="UP000324800"/>
    </source>
</evidence>
<dbReference type="AlphaFoldDB" id="A0A5J4WJU1"/>
<accession>A0A5J4WJU1</accession>
<organism evidence="1 2">
    <name type="scientific">Streblomastix strix</name>
    <dbReference type="NCBI Taxonomy" id="222440"/>
    <lineage>
        <taxon>Eukaryota</taxon>
        <taxon>Metamonada</taxon>
        <taxon>Preaxostyla</taxon>
        <taxon>Oxymonadida</taxon>
        <taxon>Streblomastigidae</taxon>
        <taxon>Streblomastix</taxon>
    </lineage>
</organism>
<dbReference type="EMBL" id="SNRW01001782">
    <property type="protein sequence ID" value="KAA6395043.1"/>
    <property type="molecule type" value="Genomic_DNA"/>
</dbReference>